<evidence type="ECO:0000313" key="2">
    <source>
        <dbReference type="EMBL" id="VYT94847.1"/>
    </source>
</evidence>
<evidence type="ECO:0000256" key="1">
    <source>
        <dbReference type="SAM" id="Phobius"/>
    </source>
</evidence>
<feature type="transmembrane region" description="Helical" evidence="1">
    <location>
        <begin position="71"/>
        <end position="88"/>
    </location>
</feature>
<gene>
    <name evidence="2" type="ORF">EMLFYP7_01022</name>
</gene>
<sequence>MNNYIIFIKDSESKVITADHVTRELSRQLKSKGFTQYPYPIEANDEKEAIEKLNKQGNEHLNALSEYTGNYFFYCAILVVGLVMAYFLSR</sequence>
<reference evidence="2" key="1">
    <citation type="submission" date="2019-11" db="EMBL/GenBank/DDBJ databases">
        <authorList>
            <person name="Feng L."/>
        </authorList>
    </citation>
    <scope>NUCLEOTIDE SEQUENCE</scope>
    <source>
        <strain evidence="2">EMassiliensisLFYP7</strain>
    </source>
</reference>
<keyword evidence="1" id="KW-1133">Transmembrane helix</keyword>
<name>A0A6N3AW87_9ENTR</name>
<protein>
    <submittedName>
        <fullName evidence="2">Uncharacterized protein</fullName>
    </submittedName>
</protein>
<organism evidence="2">
    <name type="scientific">Phytobacter massiliensis</name>
    <dbReference type="NCBI Taxonomy" id="1485952"/>
    <lineage>
        <taxon>Bacteria</taxon>
        <taxon>Pseudomonadati</taxon>
        <taxon>Pseudomonadota</taxon>
        <taxon>Gammaproteobacteria</taxon>
        <taxon>Enterobacterales</taxon>
        <taxon>Enterobacteriaceae</taxon>
        <taxon>Phytobacter</taxon>
    </lineage>
</organism>
<keyword evidence="1" id="KW-0472">Membrane</keyword>
<dbReference type="AlphaFoldDB" id="A0A6N3AW87"/>
<dbReference type="EMBL" id="CACRTZ010000005">
    <property type="protein sequence ID" value="VYT94847.1"/>
    <property type="molecule type" value="Genomic_DNA"/>
</dbReference>
<proteinExistence type="predicted"/>
<dbReference type="RefSeq" id="WP_156565177.1">
    <property type="nucleotide sequence ID" value="NZ_CACRTZ010000005.1"/>
</dbReference>
<accession>A0A6N3AW87</accession>
<keyword evidence="1" id="KW-0812">Transmembrane</keyword>